<sequence>MGRLAGIAEVTDDEMRFQFPLCVCALVLALLAPAAWAAAPTGYMGTAPVNSQSDDERAEALKTALANVVVAQTGDSGVLARPDVAKAVAQAERYVLQYQYRRNPVAGDAGEAKMTLVAQFDSAAVDRMLQRLGLGSADSKAAVSETPSEATVWIGGIRNAEDYARVIGYLGKNNFVRGAQPMQAHGDGILVKLSLATDLARFLDAVGMERTLTVASAPTSGDKVDATLSLVP</sequence>
<keyword evidence="2" id="KW-1185">Reference proteome</keyword>
<protein>
    <recommendedName>
        <fullName evidence="3">DUF2066 domain-containing protein</fullName>
    </recommendedName>
</protein>
<dbReference type="Pfam" id="PF09839">
    <property type="entry name" value="DUF2066"/>
    <property type="match status" value="1"/>
</dbReference>
<proteinExistence type="predicted"/>
<evidence type="ECO:0008006" key="3">
    <source>
        <dbReference type="Google" id="ProtNLM"/>
    </source>
</evidence>
<reference evidence="1 2" key="1">
    <citation type="journal article" date="2019" name="Int. J. Syst. Evol. Microbiol.">
        <title>The Global Catalogue of Microorganisms (GCM) 10K type strain sequencing project: providing services to taxonomists for standard genome sequencing and annotation.</title>
        <authorList>
            <consortium name="The Broad Institute Genomics Platform"/>
            <consortium name="The Broad Institute Genome Sequencing Center for Infectious Disease"/>
            <person name="Wu L."/>
            <person name="Ma J."/>
        </authorList>
    </citation>
    <scope>NUCLEOTIDE SEQUENCE [LARGE SCALE GENOMIC DNA]</scope>
    <source>
        <strain evidence="1 2">JCM 15421</strain>
    </source>
</reference>
<dbReference type="EMBL" id="BAAAEU010000007">
    <property type="protein sequence ID" value="GAA0713538.1"/>
    <property type="molecule type" value="Genomic_DNA"/>
</dbReference>
<dbReference type="Proteomes" id="UP001501523">
    <property type="component" value="Unassembled WGS sequence"/>
</dbReference>
<gene>
    <name evidence="1" type="ORF">GCM10009105_17070</name>
</gene>
<dbReference type="InterPro" id="IPR018642">
    <property type="entry name" value="DUF2066"/>
</dbReference>
<comment type="caution">
    <text evidence="1">The sequence shown here is derived from an EMBL/GenBank/DDBJ whole genome shotgun (WGS) entry which is preliminary data.</text>
</comment>
<evidence type="ECO:0000313" key="2">
    <source>
        <dbReference type="Proteomes" id="UP001501523"/>
    </source>
</evidence>
<accession>A0ABN1IH98</accession>
<name>A0ABN1IH98_9GAMM</name>
<evidence type="ECO:0000313" key="1">
    <source>
        <dbReference type="EMBL" id="GAA0713538.1"/>
    </source>
</evidence>
<organism evidence="1 2">
    <name type="scientific">Dokdonella soli</name>
    <dbReference type="NCBI Taxonomy" id="529810"/>
    <lineage>
        <taxon>Bacteria</taxon>
        <taxon>Pseudomonadati</taxon>
        <taxon>Pseudomonadota</taxon>
        <taxon>Gammaproteobacteria</taxon>
        <taxon>Lysobacterales</taxon>
        <taxon>Rhodanobacteraceae</taxon>
        <taxon>Dokdonella</taxon>
    </lineage>
</organism>